<comment type="cofactor">
    <cofactor evidence="1 8">
        <name>Mg(2+)</name>
        <dbReference type="ChEBI" id="CHEBI:18420"/>
    </cofactor>
</comment>
<dbReference type="InterPro" id="IPR050556">
    <property type="entry name" value="Type_II_TA_system_RNase"/>
</dbReference>
<evidence type="ECO:0000313" key="11">
    <source>
        <dbReference type="Proteomes" id="UP001501475"/>
    </source>
</evidence>
<gene>
    <name evidence="8" type="primary">vapC</name>
    <name evidence="10" type="ORF">GCM10009810_27670</name>
</gene>
<protein>
    <recommendedName>
        <fullName evidence="8">Ribonuclease VapC</fullName>
        <shortName evidence="8">RNase VapC</shortName>
        <ecNumber evidence="8">3.1.-.-</ecNumber>
    </recommendedName>
    <alternativeName>
        <fullName evidence="8">Toxin VapC</fullName>
    </alternativeName>
</protein>
<comment type="caution">
    <text evidence="10">The sequence shown here is derived from an EMBL/GenBank/DDBJ whole genome shotgun (WGS) entry which is preliminary data.</text>
</comment>
<organism evidence="10 11">
    <name type="scientific">Nostocoides vanveenii</name>
    <dbReference type="NCBI Taxonomy" id="330835"/>
    <lineage>
        <taxon>Bacteria</taxon>
        <taxon>Bacillati</taxon>
        <taxon>Actinomycetota</taxon>
        <taxon>Actinomycetes</taxon>
        <taxon>Micrococcales</taxon>
        <taxon>Intrasporangiaceae</taxon>
        <taxon>Nostocoides</taxon>
    </lineage>
</organism>
<evidence type="ECO:0000256" key="7">
    <source>
        <dbReference type="ARBA" id="ARBA00038093"/>
    </source>
</evidence>
<dbReference type="SUPFAM" id="SSF88723">
    <property type="entry name" value="PIN domain-like"/>
    <property type="match status" value="1"/>
</dbReference>
<evidence type="ECO:0000256" key="3">
    <source>
        <dbReference type="ARBA" id="ARBA00022722"/>
    </source>
</evidence>
<keyword evidence="6 8" id="KW-0460">Magnesium</keyword>
<keyword evidence="4 8" id="KW-0479">Metal-binding</keyword>
<comment type="similarity">
    <text evidence="7 8">Belongs to the PINc/VapC protein family.</text>
</comment>
<dbReference type="HAMAP" id="MF_00265">
    <property type="entry name" value="VapC_Nob1"/>
    <property type="match status" value="1"/>
</dbReference>
<evidence type="ECO:0000256" key="4">
    <source>
        <dbReference type="ARBA" id="ARBA00022723"/>
    </source>
</evidence>
<reference evidence="11" key="1">
    <citation type="journal article" date="2019" name="Int. J. Syst. Evol. Microbiol.">
        <title>The Global Catalogue of Microorganisms (GCM) 10K type strain sequencing project: providing services to taxonomists for standard genome sequencing and annotation.</title>
        <authorList>
            <consortium name="The Broad Institute Genomics Platform"/>
            <consortium name="The Broad Institute Genome Sequencing Center for Infectious Disease"/>
            <person name="Wu L."/>
            <person name="Ma J."/>
        </authorList>
    </citation>
    <scope>NUCLEOTIDE SEQUENCE [LARGE SCALE GENOMIC DNA]</scope>
    <source>
        <strain evidence="11">JCM 15591</strain>
    </source>
</reference>
<feature type="binding site" evidence="8">
    <location>
        <position position="6"/>
    </location>
    <ligand>
        <name>Mg(2+)</name>
        <dbReference type="ChEBI" id="CHEBI:18420"/>
    </ligand>
</feature>
<dbReference type="Pfam" id="PF01850">
    <property type="entry name" value="PIN"/>
    <property type="match status" value="1"/>
</dbReference>
<keyword evidence="11" id="KW-1185">Reference proteome</keyword>
<feature type="domain" description="PIN" evidence="9">
    <location>
        <begin position="4"/>
        <end position="127"/>
    </location>
</feature>
<evidence type="ECO:0000256" key="2">
    <source>
        <dbReference type="ARBA" id="ARBA00022649"/>
    </source>
</evidence>
<name>A0ABP4X440_9MICO</name>
<evidence type="ECO:0000256" key="1">
    <source>
        <dbReference type="ARBA" id="ARBA00001946"/>
    </source>
</evidence>
<dbReference type="InterPro" id="IPR022907">
    <property type="entry name" value="VapC_family"/>
</dbReference>
<evidence type="ECO:0000256" key="5">
    <source>
        <dbReference type="ARBA" id="ARBA00022801"/>
    </source>
</evidence>
<accession>A0ABP4X440</accession>
<dbReference type="InterPro" id="IPR002716">
    <property type="entry name" value="PIN_dom"/>
</dbReference>
<proteinExistence type="inferred from homology"/>
<dbReference type="InterPro" id="IPR029060">
    <property type="entry name" value="PIN-like_dom_sf"/>
</dbReference>
<evidence type="ECO:0000313" key="10">
    <source>
        <dbReference type="EMBL" id="GAA1767421.1"/>
    </source>
</evidence>
<keyword evidence="8" id="KW-0800">Toxin</keyword>
<keyword evidence="2 8" id="KW-1277">Toxin-antitoxin system</keyword>
<dbReference type="Proteomes" id="UP001501475">
    <property type="component" value="Unassembled WGS sequence"/>
</dbReference>
<dbReference type="RefSeq" id="WP_344067397.1">
    <property type="nucleotide sequence ID" value="NZ_BAAAPN010000057.1"/>
</dbReference>
<feature type="binding site" evidence="8">
    <location>
        <position position="103"/>
    </location>
    <ligand>
        <name>Mg(2+)</name>
        <dbReference type="ChEBI" id="CHEBI:18420"/>
    </ligand>
</feature>
<evidence type="ECO:0000256" key="8">
    <source>
        <dbReference type="HAMAP-Rule" id="MF_00265"/>
    </source>
</evidence>
<dbReference type="PANTHER" id="PTHR33653">
    <property type="entry name" value="RIBONUCLEASE VAPC2"/>
    <property type="match status" value="1"/>
</dbReference>
<dbReference type="EMBL" id="BAAAPN010000057">
    <property type="protein sequence ID" value="GAA1767421.1"/>
    <property type="molecule type" value="Genomic_DNA"/>
</dbReference>
<evidence type="ECO:0000256" key="6">
    <source>
        <dbReference type="ARBA" id="ARBA00022842"/>
    </source>
</evidence>
<keyword evidence="3 8" id="KW-0540">Nuclease</keyword>
<dbReference type="PANTHER" id="PTHR33653:SF1">
    <property type="entry name" value="RIBONUCLEASE VAPC2"/>
    <property type="match status" value="1"/>
</dbReference>
<comment type="function">
    <text evidence="8">Toxic component of a toxin-antitoxin (TA) system. An RNase.</text>
</comment>
<evidence type="ECO:0000259" key="9">
    <source>
        <dbReference type="Pfam" id="PF01850"/>
    </source>
</evidence>
<keyword evidence="5 8" id="KW-0378">Hydrolase</keyword>
<dbReference type="EC" id="3.1.-.-" evidence="8"/>
<dbReference type="Gene3D" id="3.40.50.1010">
    <property type="entry name" value="5'-nuclease"/>
    <property type="match status" value="1"/>
</dbReference>
<dbReference type="CDD" id="cd18731">
    <property type="entry name" value="PIN_NgFitB-like"/>
    <property type="match status" value="1"/>
</dbReference>
<sequence>MVLVLDTNVISELIRLAPNIAVQEWMRRNGEVTALTTITRAELRFGVGRMPRGARRQQVAAAVDAVLAEFEVDTLPFDRRAADRYGELAAHQERSGAPKPMADTMIAAICLANGCGLVTRNTADFDDAGLVALINPFGE</sequence>